<reference evidence="1" key="1">
    <citation type="journal article" date="2021" name="Environ. Microbiol.">
        <title>Gene family expansions and transcriptome signatures uncover fungal adaptations to wood decay.</title>
        <authorList>
            <person name="Hage H."/>
            <person name="Miyauchi S."/>
            <person name="Viragh M."/>
            <person name="Drula E."/>
            <person name="Min B."/>
            <person name="Chaduli D."/>
            <person name="Navarro D."/>
            <person name="Favel A."/>
            <person name="Norest M."/>
            <person name="Lesage-Meessen L."/>
            <person name="Balint B."/>
            <person name="Merenyi Z."/>
            <person name="de Eugenio L."/>
            <person name="Morin E."/>
            <person name="Martinez A.T."/>
            <person name="Baldrian P."/>
            <person name="Stursova M."/>
            <person name="Martinez M.J."/>
            <person name="Novotny C."/>
            <person name="Magnuson J.K."/>
            <person name="Spatafora J.W."/>
            <person name="Maurice S."/>
            <person name="Pangilinan J."/>
            <person name="Andreopoulos W."/>
            <person name="LaButti K."/>
            <person name="Hundley H."/>
            <person name="Na H."/>
            <person name="Kuo A."/>
            <person name="Barry K."/>
            <person name="Lipzen A."/>
            <person name="Henrissat B."/>
            <person name="Riley R."/>
            <person name="Ahrendt S."/>
            <person name="Nagy L.G."/>
            <person name="Grigoriev I.V."/>
            <person name="Martin F."/>
            <person name="Rosso M.N."/>
        </authorList>
    </citation>
    <scope>NUCLEOTIDE SEQUENCE</scope>
    <source>
        <strain evidence="1">CBS 384.51</strain>
    </source>
</reference>
<comment type="caution">
    <text evidence="1">The sequence shown here is derived from an EMBL/GenBank/DDBJ whole genome shotgun (WGS) entry which is preliminary data.</text>
</comment>
<protein>
    <submittedName>
        <fullName evidence="1">Fungal-specific transcription factor domain-containing protein</fullName>
    </submittedName>
</protein>
<keyword evidence="2" id="KW-1185">Reference proteome</keyword>
<organism evidence="1 2">
    <name type="scientific">Irpex rosettiformis</name>
    <dbReference type="NCBI Taxonomy" id="378272"/>
    <lineage>
        <taxon>Eukaryota</taxon>
        <taxon>Fungi</taxon>
        <taxon>Dikarya</taxon>
        <taxon>Basidiomycota</taxon>
        <taxon>Agaricomycotina</taxon>
        <taxon>Agaricomycetes</taxon>
        <taxon>Polyporales</taxon>
        <taxon>Irpicaceae</taxon>
        <taxon>Irpex</taxon>
    </lineage>
</organism>
<name>A0ACB8UGZ2_9APHY</name>
<accession>A0ACB8UGZ2</accession>
<sequence>MPATGKEKQRAQSQRTKAMPNFEQGVDGQYIERTKAGTISRMRSHNGNKPMIPQEQFCPQCPAKFTRVTHLQRHMRTHLETREYKCERCSSEFTRSDLLTRHRRTCGDPTSAHRSRQRSCKACVDGKAKCDLNQPCSRCLSKQWSCIYERRDGASPGAMGLPPSASEDIKPHLSLMPPGTAGPSNQTPYVPLENSRSLSQLSDDPDLHLLESIEDIPNGFNNVYRTHAQAVSSYAGSSYADSSFAESSIFSGDTPRYDTTYPHLTQENFVQGAYTMSQTINTLFSENLIQQYYYDVIDKQPGAAAAGISSSVSMPNLPQRDGTVPWDMQPFMADVPGGEMFYADALMGISTLMNDPPPPPPQLLVPAPAPHVSFPYPSEYQHYIHLFYNLFLAQMPVVHTATFSVEGKPHVLISAMQACGALYSRTPAAVQFIEDTLASARDELVTEFSKNPVDFDMQVHLILAVVLLQTIGLFHQTAEQRAQSNQYHRMLVLMIRQTGLVQYITAWRPPTREQLDAGERVWHQWAFHETTKRALLLSYLHDTCHCIYFTLPPFYDASEMTVPLPCENAMWKASTYQEWRRALLGSSGNGGVGKPDSSSSSSSSGYGTLHERLQPMGLQVALGRLADQYAPETEPPIVVTPFAHFILTHAILRKFFVECVGGGRSQGHQDRAEEGREVHGGGGGQEEEEEGDMVYNIQFMLHKWVRSWYASPDTPKEGVDGIDPIFLHDALPFFWIAQVLLLAQRDNLLPFGHGQEGNDKDRSGEAKYTLMKEWLRLVREQIRKGKGEGTVIWDQFMKIRMKSKQEESDGGLLGFFAEGA</sequence>
<gene>
    <name evidence="1" type="ORF">BDY19DRAFT_923737</name>
</gene>
<evidence type="ECO:0000313" key="2">
    <source>
        <dbReference type="Proteomes" id="UP001055072"/>
    </source>
</evidence>
<evidence type="ECO:0000313" key="1">
    <source>
        <dbReference type="EMBL" id="KAI0093446.1"/>
    </source>
</evidence>
<dbReference type="EMBL" id="MU274902">
    <property type="protein sequence ID" value="KAI0093446.1"/>
    <property type="molecule type" value="Genomic_DNA"/>
</dbReference>
<proteinExistence type="predicted"/>
<dbReference type="Proteomes" id="UP001055072">
    <property type="component" value="Unassembled WGS sequence"/>
</dbReference>